<dbReference type="AlphaFoldDB" id="A0A9J6AB62"/>
<comment type="caution">
    <text evidence="9">The sequence shown here is derived from an EMBL/GenBank/DDBJ whole genome shotgun (WGS) entry which is preliminary data.</text>
</comment>
<evidence type="ECO:0000256" key="2">
    <source>
        <dbReference type="ARBA" id="ARBA00007558"/>
    </source>
</evidence>
<evidence type="ECO:0000256" key="1">
    <source>
        <dbReference type="ARBA" id="ARBA00004123"/>
    </source>
</evidence>
<dbReference type="EMBL" id="JACXVP010000002">
    <property type="protein sequence ID" value="KAG5621450.1"/>
    <property type="molecule type" value="Genomic_DNA"/>
</dbReference>
<keyword evidence="5" id="KW-0804">Transcription</keyword>
<dbReference type="Gene3D" id="2.40.330.10">
    <property type="entry name" value="DNA-binding pseudobarrel domain"/>
    <property type="match status" value="2"/>
</dbReference>
<reference evidence="9 10" key="1">
    <citation type="submission" date="2020-09" db="EMBL/GenBank/DDBJ databases">
        <title>De no assembly of potato wild relative species, Solanum commersonii.</title>
        <authorList>
            <person name="Cho K."/>
        </authorList>
    </citation>
    <scope>NUCLEOTIDE SEQUENCE [LARGE SCALE GENOMIC DNA]</scope>
    <source>
        <strain evidence="9">LZ3.2</strain>
        <tissue evidence="9">Leaf</tissue>
    </source>
</reference>
<gene>
    <name evidence="9" type="ORF">H5410_006668</name>
</gene>
<proteinExistence type="inferred from homology"/>
<accession>A0A9J6AB62</accession>
<evidence type="ECO:0000259" key="8">
    <source>
        <dbReference type="PROSITE" id="PS50863"/>
    </source>
</evidence>
<dbReference type="InterPro" id="IPR006968">
    <property type="entry name" value="RUS_fam"/>
</dbReference>
<feature type="domain" description="TF-B3" evidence="8">
    <location>
        <begin position="1"/>
        <end position="90"/>
    </location>
</feature>
<dbReference type="GO" id="GO:0003677">
    <property type="term" value="F:DNA binding"/>
    <property type="evidence" value="ECO:0007669"/>
    <property type="project" value="UniProtKB-KW"/>
</dbReference>
<evidence type="ECO:0000256" key="6">
    <source>
        <dbReference type="ARBA" id="ARBA00023242"/>
    </source>
</evidence>
<dbReference type="PROSITE" id="PS50863">
    <property type="entry name" value="B3"/>
    <property type="match status" value="2"/>
</dbReference>
<feature type="region of interest" description="Disordered" evidence="7">
    <location>
        <begin position="470"/>
        <end position="490"/>
    </location>
</feature>
<keyword evidence="6" id="KW-0539">Nucleus</keyword>
<dbReference type="CDD" id="cd10017">
    <property type="entry name" value="B3_DNA"/>
    <property type="match status" value="2"/>
</dbReference>
<dbReference type="PANTHER" id="PTHR12770">
    <property type="entry name" value="RUS1 FAMILY PROTEIN C16ORF58"/>
    <property type="match status" value="1"/>
</dbReference>
<evidence type="ECO:0000313" key="9">
    <source>
        <dbReference type="EMBL" id="KAG5621450.1"/>
    </source>
</evidence>
<dbReference type="Pfam" id="PF02362">
    <property type="entry name" value="B3"/>
    <property type="match status" value="2"/>
</dbReference>
<comment type="subcellular location">
    <subcellularLocation>
        <location evidence="1">Nucleus</location>
    </subcellularLocation>
</comment>
<dbReference type="SMART" id="SM01019">
    <property type="entry name" value="B3"/>
    <property type="match status" value="2"/>
</dbReference>
<evidence type="ECO:0000256" key="7">
    <source>
        <dbReference type="SAM" id="MobiDB-lite"/>
    </source>
</evidence>
<keyword evidence="4" id="KW-0238">DNA-binding</keyword>
<organism evidence="9 10">
    <name type="scientific">Solanum commersonii</name>
    <name type="common">Commerson's wild potato</name>
    <name type="synonym">Commerson's nightshade</name>
    <dbReference type="NCBI Taxonomy" id="4109"/>
    <lineage>
        <taxon>Eukaryota</taxon>
        <taxon>Viridiplantae</taxon>
        <taxon>Streptophyta</taxon>
        <taxon>Embryophyta</taxon>
        <taxon>Tracheophyta</taxon>
        <taxon>Spermatophyta</taxon>
        <taxon>Magnoliopsida</taxon>
        <taxon>eudicotyledons</taxon>
        <taxon>Gunneridae</taxon>
        <taxon>Pentapetalae</taxon>
        <taxon>asterids</taxon>
        <taxon>lamiids</taxon>
        <taxon>Solanales</taxon>
        <taxon>Solanaceae</taxon>
        <taxon>Solanoideae</taxon>
        <taxon>Solaneae</taxon>
        <taxon>Solanum</taxon>
    </lineage>
</organism>
<keyword evidence="3" id="KW-0805">Transcription regulation</keyword>
<dbReference type="InterPro" id="IPR003340">
    <property type="entry name" value="B3_DNA-bd"/>
</dbReference>
<protein>
    <recommendedName>
        <fullName evidence="8">TF-B3 domain-containing protein</fullName>
    </recommendedName>
</protein>
<dbReference type="InterPro" id="IPR015300">
    <property type="entry name" value="DNA-bd_pseudobarrel_sf"/>
</dbReference>
<dbReference type="OrthoDB" id="364779at2759"/>
<evidence type="ECO:0000256" key="5">
    <source>
        <dbReference type="ARBA" id="ARBA00023163"/>
    </source>
</evidence>
<keyword evidence="10" id="KW-1185">Reference proteome</keyword>
<dbReference type="InterPro" id="IPR054549">
    <property type="entry name" value="UVB_sens_RUS_dom"/>
</dbReference>
<evidence type="ECO:0000313" key="10">
    <source>
        <dbReference type="Proteomes" id="UP000824120"/>
    </source>
</evidence>
<comment type="similarity">
    <text evidence="2">Belongs to the RUS1 family.</text>
</comment>
<evidence type="ECO:0000256" key="4">
    <source>
        <dbReference type="ARBA" id="ARBA00023125"/>
    </source>
</evidence>
<dbReference type="Pfam" id="PF04884">
    <property type="entry name" value="UVB_sens_prot"/>
    <property type="match status" value="1"/>
</dbReference>
<dbReference type="SUPFAM" id="SSF101936">
    <property type="entry name" value="DNA-binding pseudobarrel domain"/>
    <property type="match status" value="2"/>
</dbReference>
<dbReference type="GO" id="GO:0005634">
    <property type="term" value="C:nucleus"/>
    <property type="evidence" value="ECO:0007669"/>
    <property type="project" value="UniProtKB-SubCell"/>
</dbReference>
<feature type="domain" description="TF-B3" evidence="8">
    <location>
        <begin position="193"/>
        <end position="289"/>
    </location>
</feature>
<evidence type="ECO:0000256" key="3">
    <source>
        <dbReference type="ARBA" id="ARBA00023015"/>
    </source>
</evidence>
<dbReference type="Proteomes" id="UP000824120">
    <property type="component" value="Chromosome 2"/>
</dbReference>
<dbReference type="PANTHER" id="PTHR12770:SF29">
    <property type="entry name" value="PROTEIN ROOT UVB SENSITIVE 4"/>
    <property type="match status" value="1"/>
</dbReference>
<name>A0A9J6AB62_SOLCO</name>
<sequence>MYETEFRFPLNTEDSKGFASRYCKNILNPVYLEVPSGEVWEVELEHSEGHIWLAEGWKDFSDYYSIRRGNFFMFGYNARSHFNVTIFDFSAAEIEYPPAEIESDDSIDISDVERKRIRQEGEEEDDIPVEHQTNVIDEEEFQGNVVSLVISEDCEEHEQQSNIVTSKRKAERDEGIADNYQRAKAFKSKNPFILSFMHPSYVSKPHALYIPLKFARMYFMGNSGNLVLRVPGKGSWPVKCIMLRKDAKVTCGWKAFVLDNKLKYGDVCVLEVINDTKLSLIDVTIFPGISDGSISLDLTAQRSNFLRLMKEIATDGVVASLLTPQLTPRSIYYLPSTEVVSGFYKWMFSSTVPVHNMETSNQLVLHVRYIEQAPKLAQSRTWLQNWVEHSVLALVDKITWYLLLVGCGRYPMELVEHAQGKNDGYNHISLQSLSVVRNKTSTYEPLQMLSSSWKEFVLENNLKIVNCRRRRRRRRIPSSTSSSSSTEQVKRIRNLKKQNFMQSNLYPSTHTRCCFSWNPDKPQIPTPKILKHKLKTSITSPGVSTSLKTSLNFGEEKFNKQQEETTLPFYLPVSVRKSDSHSRYIWDGKDLKLVSVDGNSFSISDFDSNFEDTVHKLARICVSAIRNFFLPREVSRNYLEYVKWKFVHRVSSSALQVLATQFTCGITLDDLYEGTSSLLHICVPAQWELVSKVQITQTPSLTMACAMLRAIGIGNSRSLPLAAALNWVLKDGLGRLCRCIYTASLASSFDTNLKRVRFCTSVLFSLSIGVELLTPVFPQYFLMLASIANIAKQISLACYLATSTAVHRSFAVADNLGEVSAKGQIQTVCFDNLGLTLAATLNILSANNPRLQAGLIFVMYPVFSVLDLFGIYQGLKHVHLQTLTKDRLQIIISTWIQQGFVPSPEEVSKQEGIGLSWSRGREQWSIRIGCLNTRRCTAKLSVMTMQSLNSEDFYFLSPESLTSELKRNQEYGVLLSLREGADTIAVIRGILHASYVRKGIETCGSSSAVLKQWFNLVEDGKRLTVQNLSFLYEQMLSLGWACKNILLSTQEQARYSFITD</sequence>